<keyword evidence="2" id="KW-0812">Transmembrane</keyword>
<feature type="transmembrane region" description="Helical" evidence="2">
    <location>
        <begin position="171"/>
        <end position="198"/>
    </location>
</feature>
<feature type="region of interest" description="Disordered" evidence="1">
    <location>
        <begin position="1"/>
        <end position="38"/>
    </location>
</feature>
<evidence type="ECO:0000256" key="1">
    <source>
        <dbReference type="SAM" id="MobiDB-lite"/>
    </source>
</evidence>
<protein>
    <submittedName>
        <fullName evidence="3">Uncharacterized protein</fullName>
    </submittedName>
</protein>
<name>A0A1Y2HF80_9FUNG</name>
<accession>A0A1Y2HF80</accession>
<keyword evidence="2" id="KW-0472">Membrane</keyword>
<keyword evidence="4" id="KW-1185">Reference proteome</keyword>
<dbReference type="Proteomes" id="UP000193411">
    <property type="component" value="Unassembled WGS sequence"/>
</dbReference>
<organism evidence="3 4">
    <name type="scientific">Catenaria anguillulae PL171</name>
    <dbReference type="NCBI Taxonomy" id="765915"/>
    <lineage>
        <taxon>Eukaryota</taxon>
        <taxon>Fungi</taxon>
        <taxon>Fungi incertae sedis</taxon>
        <taxon>Blastocladiomycota</taxon>
        <taxon>Blastocladiomycetes</taxon>
        <taxon>Blastocladiales</taxon>
        <taxon>Catenariaceae</taxon>
        <taxon>Catenaria</taxon>
    </lineage>
</organism>
<evidence type="ECO:0000313" key="3">
    <source>
        <dbReference type="EMBL" id="ORZ31732.1"/>
    </source>
</evidence>
<proteinExistence type="predicted"/>
<dbReference type="AlphaFoldDB" id="A0A1Y2HF80"/>
<gene>
    <name evidence="3" type="ORF">BCR44DRAFT_1262128</name>
</gene>
<reference evidence="3 4" key="1">
    <citation type="submission" date="2016-07" db="EMBL/GenBank/DDBJ databases">
        <title>Pervasive Adenine N6-methylation of Active Genes in Fungi.</title>
        <authorList>
            <consortium name="DOE Joint Genome Institute"/>
            <person name="Mondo S.J."/>
            <person name="Dannebaum R.O."/>
            <person name="Kuo R.C."/>
            <person name="Labutti K."/>
            <person name="Haridas S."/>
            <person name="Kuo A."/>
            <person name="Salamov A."/>
            <person name="Ahrendt S.R."/>
            <person name="Lipzen A."/>
            <person name="Sullivan W."/>
            <person name="Andreopoulos W.B."/>
            <person name="Clum A."/>
            <person name="Lindquist E."/>
            <person name="Daum C."/>
            <person name="Ramamoorthy G.K."/>
            <person name="Gryganskyi A."/>
            <person name="Culley D."/>
            <person name="Magnuson J.K."/>
            <person name="James T.Y."/>
            <person name="O'Malley M.A."/>
            <person name="Stajich J.E."/>
            <person name="Spatafora J.W."/>
            <person name="Visel A."/>
            <person name="Grigoriev I.V."/>
        </authorList>
    </citation>
    <scope>NUCLEOTIDE SEQUENCE [LARGE SCALE GENOMIC DNA]</scope>
    <source>
        <strain evidence="3 4">PL171</strain>
    </source>
</reference>
<keyword evidence="2" id="KW-1133">Transmembrane helix</keyword>
<evidence type="ECO:0000313" key="4">
    <source>
        <dbReference type="Proteomes" id="UP000193411"/>
    </source>
</evidence>
<dbReference type="EMBL" id="MCFL01000056">
    <property type="protein sequence ID" value="ORZ31732.1"/>
    <property type="molecule type" value="Genomic_DNA"/>
</dbReference>
<evidence type="ECO:0000256" key="2">
    <source>
        <dbReference type="SAM" id="Phobius"/>
    </source>
</evidence>
<comment type="caution">
    <text evidence="3">The sequence shown here is derived from an EMBL/GenBank/DDBJ whole genome shotgun (WGS) entry which is preliminary data.</text>
</comment>
<sequence length="199" mass="21826">MMADLAAPLSSLEHAPDTNQAPAGYQGGRQEQHDATPQEAETRLLIAAVRIDSDRLVDVNASSCRHEFSGETWRLTYVKAKNGAYSLSVRVPVVVTASSDGPVDFDWKALLIEVKEPANRVDAAHITSIVNGCNWDDMLDKGLAFSGTKTHTRARELTLPLRFTVKIRKKYFLAIVVNDVGVAGGTSLVIAFLVLWWAY</sequence>